<evidence type="ECO:0000256" key="3">
    <source>
        <dbReference type="SAM" id="Phobius"/>
    </source>
</evidence>
<dbReference type="RefSeq" id="WP_338687564.1">
    <property type="nucleotide sequence ID" value="NZ_AP024702.1"/>
</dbReference>
<dbReference type="SMART" id="SM00560">
    <property type="entry name" value="LamGL"/>
    <property type="match status" value="1"/>
</dbReference>
<keyword evidence="3" id="KW-1133">Transmembrane helix</keyword>
<reference evidence="5 6" key="1">
    <citation type="submission" date="2021-06" db="EMBL/GenBank/DDBJ databases">
        <title>Complete genome of Haloferula helveola possessing various polysaccharide degrading enzymes.</title>
        <authorList>
            <person name="Takami H."/>
            <person name="Huang C."/>
            <person name="Hamasaki K."/>
        </authorList>
    </citation>
    <scope>NUCLEOTIDE SEQUENCE [LARGE SCALE GENOMIC DNA]</scope>
    <source>
        <strain evidence="5 6">CN-1</strain>
    </source>
</reference>
<evidence type="ECO:0000256" key="2">
    <source>
        <dbReference type="ARBA" id="ARBA00023157"/>
    </source>
</evidence>
<name>A0ABM7R9C2_9BACT</name>
<evidence type="ECO:0000313" key="6">
    <source>
        <dbReference type="Proteomes" id="UP001374893"/>
    </source>
</evidence>
<dbReference type="InterPro" id="IPR012373">
    <property type="entry name" value="Ferrdict_sens_TM"/>
</dbReference>
<gene>
    <name evidence="5" type="ORF">HAHE_00870</name>
</gene>
<keyword evidence="2" id="KW-1015">Disulfide bond</keyword>
<sequence length="556" mass="62055">MNPTRQNAEPGDRGELTELIERWCNRQADEADVARLEELLWQGREIRTFYRRYMNLHAALHSWCEGSLAPSDEDRTRERKVIPWMSWGGWAVAAAVALVFSMLHILGPEPEPVVLIEPAPAGDHEEALGVMVNQSGAEFRGMSDESPFGLVAGDYELAKGIVHFRLTNGVDVVMRGPANFQLVNPLDMRLQRGVVRAIVPESGQGFTIASPEMLFEDLGTEFGLSVGEGESEMYVFTGQVDVRRVGEEGEVSSVFEGESLRQQGTDVKIGRTVPEISFPTPEDVGYEGWVVNQPPLTLPDGLIGYFPFEPDPEKPNVLRNVVAGKEGASRVSDGLIRGARWVSGRWSEKQALLFDRVGDAVQLEVAGEFDEISMSAWIYVDRLDYAVNAIFVSNGWAPGDLHWQILRTQDPILAVHAIDERGALLERPIRFGRWVHVAAVLSKSEGRTRYYVDGQLAQVNKLPAESLITPGLSQLGDWVQEAADPYPLRGFRGKMDEFAIWDRALTEEEVVEMTRRGVPSLLQLADRLKPVTPEARAFFKRSKKMATEAREQDSDR</sequence>
<organism evidence="5 6">
    <name type="scientific">Haloferula helveola</name>
    <dbReference type="NCBI Taxonomy" id="490095"/>
    <lineage>
        <taxon>Bacteria</taxon>
        <taxon>Pseudomonadati</taxon>
        <taxon>Verrucomicrobiota</taxon>
        <taxon>Verrucomicrobiia</taxon>
        <taxon>Verrucomicrobiales</taxon>
        <taxon>Verrucomicrobiaceae</taxon>
        <taxon>Haloferula</taxon>
    </lineage>
</organism>
<dbReference type="InterPro" id="IPR006558">
    <property type="entry name" value="LamG-like"/>
</dbReference>
<evidence type="ECO:0000259" key="4">
    <source>
        <dbReference type="SMART" id="SM00560"/>
    </source>
</evidence>
<protein>
    <submittedName>
        <fullName evidence="5">FecR protein</fullName>
    </submittedName>
</protein>
<accession>A0ABM7R9C2</accession>
<dbReference type="Pfam" id="PF13385">
    <property type="entry name" value="Laminin_G_3"/>
    <property type="match status" value="1"/>
</dbReference>
<dbReference type="InterPro" id="IPR013320">
    <property type="entry name" value="ConA-like_dom_sf"/>
</dbReference>
<keyword evidence="6" id="KW-1185">Reference proteome</keyword>
<dbReference type="SUPFAM" id="SSF49899">
    <property type="entry name" value="Concanavalin A-like lectins/glucanases"/>
    <property type="match status" value="1"/>
</dbReference>
<dbReference type="PANTHER" id="PTHR30273">
    <property type="entry name" value="PERIPLASMIC SIGNAL SENSOR AND SIGMA FACTOR ACTIVATOR FECR-RELATED"/>
    <property type="match status" value="1"/>
</dbReference>
<keyword evidence="1" id="KW-0732">Signal</keyword>
<keyword evidence="3" id="KW-0812">Transmembrane</keyword>
<dbReference type="PANTHER" id="PTHR30273:SF2">
    <property type="entry name" value="PROTEIN FECR"/>
    <property type="match status" value="1"/>
</dbReference>
<proteinExistence type="predicted"/>
<dbReference type="EMBL" id="AP024702">
    <property type="protein sequence ID" value="BCX46179.1"/>
    <property type="molecule type" value="Genomic_DNA"/>
</dbReference>
<evidence type="ECO:0000256" key="1">
    <source>
        <dbReference type="ARBA" id="ARBA00022729"/>
    </source>
</evidence>
<dbReference type="Proteomes" id="UP001374893">
    <property type="component" value="Chromosome"/>
</dbReference>
<keyword evidence="3" id="KW-0472">Membrane</keyword>
<feature type="domain" description="LamG-like jellyroll fold" evidence="4">
    <location>
        <begin position="370"/>
        <end position="508"/>
    </location>
</feature>
<dbReference type="Gene3D" id="2.60.120.200">
    <property type="match status" value="1"/>
</dbReference>
<evidence type="ECO:0000313" key="5">
    <source>
        <dbReference type="EMBL" id="BCX46179.1"/>
    </source>
</evidence>
<feature type="transmembrane region" description="Helical" evidence="3">
    <location>
        <begin position="84"/>
        <end position="106"/>
    </location>
</feature>